<keyword evidence="2" id="KW-0472">Membrane</keyword>
<accession>A0A175RYF6</accession>
<reference evidence="3 4" key="1">
    <citation type="journal article" date="2016" name="Front. Microbiol.">
        <title>Genomic Resource of Rice Seed Associated Bacteria.</title>
        <authorList>
            <person name="Midha S."/>
            <person name="Bansal K."/>
            <person name="Sharma S."/>
            <person name="Kumar N."/>
            <person name="Patil P.P."/>
            <person name="Chaudhry V."/>
            <person name="Patil P.B."/>
        </authorList>
    </citation>
    <scope>NUCLEOTIDE SEQUENCE [LARGE SCALE GENOMIC DNA]</scope>
    <source>
        <strain evidence="3 4">NS184</strain>
    </source>
</reference>
<protein>
    <submittedName>
        <fullName evidence="3">Uncharacterized protein</fullName>
    </submittedName>
</protein>
<dbReference type="OrthoDB" id="9994307at2"/>
<dbReference type="PATRIC" id="fig|33881.3.peg.1378"/>
<organism evidence="3 4">
    <name type="scientific">Curtobacterium luteum</name>
    <dbReference type="NCBI Taxonomy" id="33881"/>
    <lineage>
        <taxon>Bacteria</taxon>
        <taxon>Bacillati</taxon>
        <taxon>Actinomycetota</taxon>
        <taxon>Actinomycetes</taxon>
        <taxon>Micrococcales</taxon>
        <taxon>Microbacteriaceae</taxon>
        <taxon>Curtobacterium</taxon>
    </lineage>
</organism>
<dbReference type="AlphaFoldDB" id="A0A175RYF6"/>
<name>A0A175RYF6_9MICO</name>
<dbReference type="STRING" id="33881.NS184_05510"/>
<dbReference type="Proteomes" id="UP000078252">
    <property type="component" value="Unassembled WGS sequence"/>
</dbReference>
<proteinExistence type="predicted"/>
<feature type="compositionally biased region" description="Low complexity" evidence="1">
    <location>
        <begin position="35"/>
        <end position="88"/>
    </location>
</feature>
<keyword evidence="2" id="KW-1133">Transmembrane helix</keyword>
<feature type="region of interest" description="Disordered" evidence="1">
    <location>
        <begin position="33"/>
        <end position="95"/>
    </location>
</feature>
<dbReference type="EMBL" id="LDQC01000028">
    <property type="protein sequence ID" value="KTR08666.1"/>
    <property type="molecule type" value="Genomic_DNA"/>
</dbReference>
<comment type="caution">
    <text evidence="3">The sequence shown here is derived from an EMBL/GenBank/DDBJ whole genome shotgun (WGS) entry which is preliminary data.</text>
</comment>
<evidence type="ECO:0000256" key="1">
    <source>
        <dbReference type="SAM" id="MobiDB-lite"/>
    </source>
</evidence>
<evidence type="ECO:0000313" key="4">
    <source>
        <dbReference type="Proteomes" id="UP000078252"/>
    </source>
</evidence>
<gene>
    <name evidence="3" type="ORF">NS184_05510</name>
</gene>
<sequence length="95" mass="8983">MGINGRKWTTSSLVSLGGLVVAMVTGAGLWVGHEQGTTSTDTSTSSGSSTSSSSGSSDSSSTSGSSDSSSTSGSSSSGVTQGSQNSSSDATTTGS</sequence>
<keyword evidence="2" id="KW-0812">Transmembrane</keyword>
<evidence type="ECO:0000256" key="2">
    <source>
        <dbReference type="SAM" id="Phobius"/>
    </source>
</evidence>
<evidence type="ECO:0000313" key="3">
    <source>
        <dbReference type="EMBL" id="KTR08666.1"/>
    </source>
</evidence>
<feature type="transmembrane region" description="Helical" evidence="2">
    <location>
        <begin position="12"/>
        <end position="32"/>
    </location>
</feature>